<dbReference type="EC" id="2.7.13.3" evidence="2"/>
<dbReference type="PANTHER" id="PTHR41523:SF8">
    <property type="entry name" value="ETHYLENE RESPONSE SENSOR PROTEIN"/>
    <property type="match status" value="1"/>
</dbReference>
<evidence type="ECO:0000313" key="11">
    <source>
        <dbReference type="Proteomes" id="UP000294547"/>
    </source>
</evidence>
<dbReference type="InterPro" id="IPR036890">
    <property type="entry name" value="HATPase_C_sf"/>
</dbReference>
<dbReference type="EMBL" id="SNXY01000007">
    <property type="protein sequence ID" value="TDP85168.1"/>
    <property type="molecule type" value="Genomic_DNA"/>
</dbReference>
<dbReference type="InterPro" id="IPR003594">
    <property type="entry name" value="HATPase_dom"/>
</dbReference>
<organism evidence="10 11">
    <name type="scientific">Oharaeibacter diazotrophicus</name>
    <dbReference type="NCBI Taxonomy" id="1920512"/>
    <lineage>
        <taxon>Bacteria</taxon>
        <taxon>Pseudomonadati</taxon>
        <taxon>Pseudomonadota</taxon>
        <taxon>Alphaproteobacteria</taxon>
        <taxon>Hyphomicrobiales</taxon>
        <taxon>Pleomorphomonadaceae</taxon>
        <taxon>Oharaeibacter</taxon>
    </lineage>
</organism>
<evidence type="ECO:0000259" key="9">
    <source>
        <dbReference type="PROSITE" id="PS50109"/>
    </source>
</evidence>
<dbReference type="PANTHER" id="PTHR41523">
    <property type="entry name" value="TWO-COMPONENT SYSTEM SENSOR PROTEIN"/>
    <property type="match status" value="1"/>
</dbReference>
<evidence type="ECO:0000256" key="7">
    <source>
        <dbReference type="ARBA" id="ARBA00022840"/>
    </source>
</evidence>
<dbReference type="SUPFAM" id="SSF55874">
    <property type="entry name" value="ATPase domain of HSP90 chaperone/DNA topoisomerase II/histidine kinase"/>
    <property type="match status" value="1"/>
</dbReference>
<dbReference type="CDD" id="cd12914">
    <property type="entry name" value="PDC1_DGC_like"/>
    <property type="match status" value="1"/>
</dbReference>
<keyword evidence="11" id="KW-1185">Reference proteome</keyword>
<evidence type="ECO:0000256" key="4">
    <source>
        <dbReference type="ARBA" id="ARBA00022679"/>
    </source>
</evidence>
<dbReference type="RefSeq" id="WP_126541035.1">
    <property type="nucleotide sequence ID" value="NZ_BSPM01000004.1"/>
</dbReference>
<keyword evidence="3" id="KW-0597">Phosphoprotein</keyword>
<dbReference type="Gene3D" id="3.30.565.10">
    <property type="entry name" value="Histidine kinase-like ATPase, C-terminal domain"/>
    <property type="match status" value="1"/>
</dbReference>
<dbReference type="Pfam" id="PF07568">
    <property type="entry name" value="HisKA_2"/>
    <property type="match status" value="1"/>
</dbReference>
<name>A0A4V3CW63_9HYPH</name>
<dbReference type="OrthoDB" id="7991996at2"/>
<keyword evidence="7" id="KW-0067">ATP-binding</keyword>
<keyword evidence="8" id="KW-0472">Membrane</keyword>
<accession>A0A4V3CW63</accession>
<feature type="domain" description="Histidine kinase" evidence="9">
    <location>
        <begin position="329"/>
        <end position="521"/>
    </location>
</feature>
<dbReference type="SMART" id="SM00387">
    <property type="entry name" value="HATPase_c"/>
    <property type="match status" value="1"/>
</dbReference>
<keyword evidence="8" id="KW-1133">Transmembrane helix</keyword>
<keyword evidence="6 10" id="KW-0418">Kinase</keyword>
<gene>
    <name evidence="10" type="ORF">EDD54_2016</name>
</gene>
<dbReference type="GO" id="GO:0004673">
    <property type="term" value="F:protein histidine kinase activity"/>
    <property type="evidence" value="ECO:0007669"/>
    <property type="project" value="UniProtKB-EC"/>
</dbReference>
<comment type="catalytic activity">
    <reaction evidence="1">
        <text>ATP + protein L-histidine = ADP + protein N-phospho-L-histidine.</text>
        <dbReference type="EC" id="2.7.13.3"/>
    </reaction>
</comment>
<keyword evidence="5" id="KW-0547">Nucleotide-binding</keyword>
<dbReference type="GO" id="GO:0005524">
    <property type="term" value="F:ATP binding"/>
    <property type="evidence" value="ECO:0007669"/>
    <property type="project" value="UniProtKB-KW"/>
</dbReference>
<proteinExistence type="predicted"/>
<keyword evidence="8" id="KW-0812">Transmembrane</keyword>
<dbReference type="InterPro" id="IPR005467">
    <property type="entry name" value="His_kinase_dom"/>
</dbReference>
<dbReference type="AlphaFoldDB" id="A0A4V3CW63"/>
<evidence type="ECO:0000313" key="10">
    <source>
        <dbReference type="EMBL" id="TDP85168.1"/>
    </source>
</evidence>
<reference evidence="10 11" key="1">
    <citation type="submission" date="2019-03" db="EMBL/GenBank/DDBJ databases">
        <title>Genomic Encyclopedia of Type Strains, Phase IV (KMG-IV): sequencing the most valuable type-strain genomes for metagenomic binning, comparative biology and taxonomic classification.</title>
        <authorList>
            <person name="Goeker M."/>
        </authorList>
    </citation>
    <scope>NUCLEOTIDE SEQUENCE [LARGE SCALE GENOMIC DNA]</scope>
    <source>
        <strain evidence="10 11">DSM 102969</strain>
    </source>
</reference>
<feature type="transmembrane region" description="Helical" evidence="8">
    <location>
        <begin position="273"/>
        <end position="292"/>
    </location>
</feature>
<dbReference type="Pfam" id="PF02518">
    <property type="entry name" value="HATPase_c"/>
    <property type="match status" value="1"/>
</dbReference>
<comment type="caution">
    <text evidence="10">The sequence shown here is derived from an EMBL/GenBank/DDBJ whole genome shotgun (WGS) entry which is preliminary data.</text>
</comment>
<keyword evidence="4" id="KW-0808">Transferase</keyword>
<evidence type="ECO:0000256" key="8">
    <source>
        <dbReference type="SAM" id="Phobius"/>
    </source>
</evidence>
<evidence type="ECO:0000256" key="1">
    <source>
        <dbReference type="ARBA" id="ARBA00000085"/>
    </source>
</evidence>
<dbReference type="Proteomes" id="UP000294547">
    <property type="component" value="Unassembled WGS sequence"/>
</dbReference>
<evidence type="ECO:0000256" key="6">
    <source>
        <dbReference type="ARBA" id="ARBA00022777"/>
    </source>
</evidence>
<evidence type="ECO:0000256" key="5">
    <source>
        <dbReference type="ARBA" id="ARBA00022741"/>
    </source>
</evidence>
<evidence type="ECO:0000256" key="3">
    <source>
        <dbReference type="ARBA" id="ARBA00022553"/>
    </source>
</evidence>
<dbReference type="PROSITE" id="PS50109">
    <property type="entry name" value="HIS_KIN"/>
    <property type="match status" value="1"/>
</dbReference>
<protein>
    <recommendedName>
        <fullName evidence="2">histidine kinase</fullName>
        <ecNumber evidence="2">2.7.13.3</ecNumber>
    </recommendedName>
</protein>
<feature type="transmembrane region" description="Helical" evidence="8">
    <location>
        <begin position="6"/>
        <end position="27"/>
    </location>
</feature>
<sequence>MGQRQIWILAATVFAILCCVGALASVWRDHETTRRLVAAEVSGRVDQLAAHADQGLRNAAAVLTRAADIVAGLDPDDVTDIAPLALRLDDLVVGNPAVGTMWVVDRRGFTWVNNKATTRMRTDVRDRAYLRAVRAQPDGLYVGRPELGSVVPRMRSPVALALHDSKGRFAGAVVAGVDQGFFSTIYGRVLRDPNSGAAALNAAGETLAAAPPAMSGRVAGLAMRIAAAADGDRIEADGWLYAVRRLDDAPVTLVAATDLGVAFADWKARSLRLGAIGAVTVLGFALLTLHGLRAVRREEATAADLRHANETLERRVAERTHTVELLFRELNHRVKNNLQIIASLLRLQIRRTTDPGVKAVLQDSVNRVFAIADVHGELEGGRDGSVRLATYVGRIVDRICEAMRKPDQTIDVTVAVEDVELPLDRAVLVAIALNETVTNAFKHAFSDRAHGRLDIAVRIDAGDLEIAVANDVAEATAEDAPTRGSGLGAQIVDMLVRQMNGSVVVDRDAGYRVVIRVPVDAVAA</sequence>
<dbReference type="Gene3D" id="3.30.450.20">
    <property type="entry name" value="PAS domain"/>
    <property type="match status" value="2"/>
</dbReference>
<evidence type="ECO:0000256" key="2">
    <source>
        <dbReference type="ARBA" id="ARBA00012438"/>
    </source>
</evidence>
<dbReference type="InterPro" id="IPR011495">
    <property type="entry name" value="Sig_transdc_His_kin_sub2_dim/P"/>
</dbReference>